<evidence type="ECO:0000256" key="1">
    <source>
        <dbReference type="SAM" id="Phobius"/>
    </source>
</evidence>
<accession>A0A8J4VFP9</accession>
<name>A0A8J4VFP9_9ROSI</name>
<proteinExistence type="predicted"/>
<comment type="caution">
    <text evidence="2">The sequence shown here is derived from an EMBL/GenBank/DDBJ whole genome shotgun (WGS) entry which is preliminary data.</text>
</comment>
<dbReference type="EMBL" id="JRKL02008101">
    <property type="protein sequence ID" value="KAF3947171.1"/>
    <property type="molecule type" value="Genomic_DNA"/>
</dbReference>
<keyword evidence="3" id="KW-1185">Reference proteome</keyword>
<keyword evidence="1" id="KW-1133">Transmembrane helix</keyword>
<reference evidence="2" key="1">
    <citation type="submission" date="2020-03" db="EMBL/GenBank/DDBJ databases">
        <title>Castanea mollissima Vanexum genome sequencing.</title>
        <authorList>
            <person name="Staton M."/>
        </authorList>
    </citation>
    <scope>NUCLEOTIDE SEQUENCE</scope>
    <source>
        <tissue evidence="2">Leaf</tissue>
    </source>
</reference>
<dbReference type="Proteomes" id="UP000737018">
    <property type="component" value="Unassembled WGS sequence"/>
</dbReference>
<evidence type="ECO:0000313" key="2">
    <source>
        <dbReference type="EMBL" id="KAF3947171.1"/>
    </source>
</evidence>
<dbReference type="AlphaFoldDB" id="A0A8J4VFP9"/>
<keyword evidence="1" id="KW-0812">Transmembrane</keyword>
<organism evidence="2 3">
    <name type="scientific">Castanea mollissima</name>
    <name type="common">Chinese chestnut</name>
    <dbReference type="NCBI Taxonomy" id="60419"/>
    <lineage>
        <taxon>Eukaryota</taxon>
        <taxon>Viridiplantae</taxon>
        <taxon>Streptophyta</taxon>
        <taxon>Embryophyta</taxon>
        <taxon>Tracheophyta</taxon>
        <taxon>Spermatophyta</taxon>
        <taxon>Magnoliopsida</taxon>
        <taxon>eudicotyledons</taxon>
        <taxon>Gunneridae</taxon>
        <taxon>Pentapetalae</taxon>
        <taxon>rosids</taxon>
        <taxon>fabids</taxon>
        <taxon>Fagales</taxon>
        <taxon>Fagaceae</taxon>
        <taxon>Castanea</taxon>
    </lineage>
</organism>
<dbReference type="OrthoDB" id="1727719at2759"/>
<keyword evidence="1" id="KW-0472">Membrane</keyword>
<gene>
    <name evidence="2" type="ORF">CMV_026662</name>
</gene>
<protein>
    <submittedName>
        <fullName evidence="2">Uncharacterized protein</fullName>
    </submittedName>
</protein>
<feature type="transmembrane region" description="Helical" evidence="1">
    <location>
        <begin position="50"/>
        <end position="71"/>
    </location>
</feature>
<sequence length="130" mass="13903">MLIFGVVSDCMFFGQTETLQYLPVASALIVGGLTLTSFTLQNVGRSAQQFMSSVIWAGVTAGVMAVSHLWFANAIRQTRIAATAEAYTCSSWPMHHGEGCLVGLLGLIEDFKGAISPETSEKRDQVASKA</sequence>
<feature type="transmembrane region" description="Helical" evidence="1">
    <location>
        <begin position="20"/>
        <end position="38"/>
    </location>
</feature>
<evidence type="ECO:0000313" key="3">
    <source>
        <dbReference type="Proteomes" id="UP000737018"/>
    </source>
</evidence>